<evidence type="ECO:0000313" key="3">
    <source>
        <dbReference type="Proteomes" id="UP000479132"/>
    </source>
</evidence>
<evidence type="ECO:0000313" key="2">
    <source>
        <dbReference type="EMBL" id="NGP88699.1"/>
    </source>
</evidence>
<feature type="domain" description="Glutamine amidotransferase" evidence="1">
    <location>
        <begin position="41"/>
        <end position="179"/>
    </location>
</feature>
<accession>A0A6M1T3N7</accession>
<protein>
    <submittedName>
        <fullName evidence="2">Type 1 glutamine amidotransferase</fullName>
    </submittedName>
</protein>
<dbReference type="CDD" id="cd01741">
    <property type="entry name" value="GATase1_1"/>
    <property type="match status" value="1"/>
</dbReference>
<dbReference type="PROSITE" id="PS51273">
    <property type="entry name" value="GATASE_TYPE_1"/>
    <property type="match status" value="1"/>
</dbReference>
<keyword evidence="2" id="KW-0808">Transferase</keyword>
<dbReference type="EMBL" id="JAALLS010000011">
    <property type="protein sequence ID" value="NGP88699.1"/>
    <property type="molecule type" value="Genomic_DNA"/>
</dbReference>
<comment type="caution">
    <text evidence="2">The sequence shown here is derived from an EMBL/GenBank/DDBJ whole genome shotgun (WGS) entry which is preliminary data.</text>
</comment>
<dbReference type="GO" id="GO:0016740">
    <property type="term" value="F:transferase activity"/>
    <property type="evidence" value="ECO:0007669"/>
    <property type="project" value="UniProtKB-KW"/>
</dbReference>
<keyword evidence="3" id="KW-1185">Reference proteome</keyword>
<gene>
    <name evidence="2" type="ORF">G3569_10050</name>
</gene>
<dbReference type="SUPFAM" id="SSF52317">
    <property type="entry name" value="Class I glutamine amidotransferase-like"/>
    <property type="match status" value="1"/>
</dbReference>
<dbReference type="FunFam" id="3.40.50.880:FF:000033">
    <property type="entry name" value="Glutamine amidotransferase class-I"/>
    <property type="match status" value="1"/>
</dbReference>
<organism evidence="2 3">
    <name type="scientific">Fodinibius halophilus</name>
    <dbReference type="NCBI Taxonomy" id="1736908"/>
    <lineage>
        <taxon>Bacteria</taxon>
        <taxon>Pseudomonadati</taxon>
        <taxon>Balneolota</taxon>
        <taxon>Balneolia</taxon>
        <taxon>Balneolales</taxon>
        <taxon>Balneolaceae</taxon>
        <taxon>Fodinibius</taxon>
    </lineage>
</organism>
<evidence type="ECO:0000259" key="1">
    <source>
        <dbReference type="Pfam" id="PF00117"/>
    </source>
</evidence>
<dbReference type="Gene3D" id="3.40.50.880">
    <property type="match status" value="1"/>
</dbReference>
<dbReference type="PANTHER" id="PTHR42695">
    <property type="entry name" value="GLUTAMINE AMIDOTRANSFERASE YLR126C-RELATED"/>
    <property type="match status" value="1"/>
</dbReference>
<name>A0A6M1T3N7_9BACT</name>
<sequence>MHIHYLQHVDFEGPGYIRTWAEQNGHSLIGTHLYKEESLPQPDNINALVVMGGPMGVYYEQQHSWLNDEKEFIASCINKQKKVLGICLGAQLIADLLGAEVSAMDHNEIGWFPLKWSDEARNHPTFSFLPGQQQVLHWHGDMFEIPNQAVPMGSSKACTRQGFFIPNHILGLQFHLEMTREGLANLIEHSDGELQEGPFIQQPNEMLNSDLFTKNHETMGNILDNFLLNNAE</sequence>
<dbReference type="GO" id="GO:0005829">
    <property type="term" value="C:cytosol"/>
    <property type="evidence" value="ECO:0007669"/>
    <property type="project" value="TreeGrafter"/>
</dbReference>
<dbReference type="InterPro" id="IPR044992">
    <property type="entry name" value="ChyE-like"/>
</dbReference>
<dbReference type="RefSeq" id="WP_165268688.1">
    <property type="nucleotide sequence ID" value="NZ_JAALLS010000011.1"/>
</dbReference>
<dbReference type="Pfam" id="PF00117">
    <property type="entry name" value="GATase"/>
    <property type="match status" value="1"/>
</dbReference>
<keyword evidence="2" id="KW-0315">Glutamine amidotransferase</keyword>
<dbReference type="AlphaFoldDB" id="A0A6M1T3N7"/>
<dbReference type="InterPro" id="IPR017926">
    <property type="entry name" value="GATASE"/>
</dbReference>
<proteinExistence type="predicted"/>
<dbReference type="Proteomes" id="UP000479132">
    <property type="component" value="Unassembled WGS sequence"/>
</dbReference>
<reference evidence="2 3" key="1">
    <citation type="submission" date="2020-02" db="EMBL/GenBank/DDBJ databases">
        <title>Aliifodinibius halophilus 2W32, complete genome.</title>
        <authorList>
            <person name="Li Y."/>
            <person name="Wu S."/>
        </authorList>
    </citation>
    <scope>NUCLEOTIDE SEQUENCE [LARGE SCALE GENOMIC DNA]</scope>
    <source>
        <strain evidence="2 3">2W32</strain>
    </source>
</reference>
<dbReference type="PANTHER" id="PTHR42695:SF5">
    <property type="entry name" value="GLUTAMINE AMIDOTRANSFERASE YLR126C-RELATED"/>
    <property type="match status" value="1"/>
</dbReference>
<dbReference type="InterPro" id="IPR029062">
    <property type="entry name" value="Class_I_gatase-like"/>
</dbReference>